<protein>
    <submittedName>
        <fullName evidence="1">Uncharacterized protein</fullName>
    </submittedName>
</protein>
<gene>
    <name evidence="1" type="ORF">N0B48_08250</name>
</gene>
<name>A0ABT2ISS2_9FLAO</name>
<sequence length="196" mass="22465">MMNQIFSLHSLGVRRFFLFILLLINFQIMQAVCIHNEAPLSDAPSTSNIIVVSGGTIISGMEQIYVSPPKKEKIEKILKRKNTLVSHKRKYKKRQALSQIVKKNNKSPLIFSKNIQSEKFLLVGSDNNKQIVRPNQQKVKFTLFGSENMIPVPVCLLDIFLKRIYKNRGASHLKLFRNFKRPPPFLCMAIAKKIIG</sequence>
<proteinExistence type="predicted"/>
<dbReference type="RefSeq" id="WP_259838175.1">
    <property type="nucleotide sequence ID" value="NZ_JAOAMU010000002.1"/>
</dbReference>
<dbReference type="Proteomes" id="UP001525566">
    <property type="component" value="Unassembled WGS sequence"/>
</dbReference>
<reference evidence="1 2" key="1">
    <citation type="submission" date="2022-09" db="EMBL/GenBank/DDBJ databases">
        <title>Chryseobacterium oleae sp.nov., isolated from the inter-root soil of Pyrola calliantha H. Andr. in Tibet.</title>
        <authorList>
            <person name="Li Z."/>
        </authorList>
    </citation>
    <scope>NUCLEOTIDE SEQUENCE [LARGE SCALE GENOMIC DNA]</scope>
    <source>
        <strain evidence="2">pc1-10</strain>
    </source>
</reference>
<evidence type="ECO:0000313" key="1">
    <source>
        <dbReference type="EMBL" id="MCT2561873.1"/>
    </source>
</evidence>
<dbReference type="EMBL" id="JAOAMU010000002">
    <property type="protein sequence ID" value="MCT2561873.1"/>
    <property type="molecule type" value="Genomic_DNA"/>
</dbReference>
<comment type="caution">
    <text evidence="1">The sequence shown here is derived from an EMBL/GenBank/DDBJ whole genome shotgun (WGS) entry which is preliminary data.</text>
</comment>
<accession>A0ABT2ISS2</accession>
<evidence type="ECO:0000313" key="2">
    <source>
        <dbReference type="Proteomes" id="UP001525566"/>
    </source>
</evidence>
<keyword evidence="2" id="KW-1185">Reference proteome</keyword>
<organism evidence="1 2">
    <name type="scientific">Chryseobacterium herbae</name>
    <dbReference type="NCBI Taxonomy" id="2976476"/>
    <lineage>
        <taxon>Bacteria</taxon>
        <taxon>Pseudomonadati</taxon>
        <taxon>Bacteroidota</taxon>
        <taxon>Flavobacteriia</taxon>
        <taxon>Flavobacteriales</taxon>
        <taxon>Weeksellaceae</taxon>
        <taxon>Chryseobacterium group</taxon>
        <taxon>Chryseobacterium</taxon>
    </lineage>
</organism>